<keyword evidence="2 3" id="KW-0040">ANK repeat</keyword>
<dbReference type="Pfam" id="PF12796">
    <property type="entry name" value="Ank_2"/>
    <property type="match status" value="1"/>
</dbReference>
<dbReference type="PROSITE" id="PS50088">
    <property type="entry name" value="ANK_REPEAT"/>
    <property type="match status" value="1"/>
</dbReference>
<reference evidence="4 5" key="1">
    <citation type="journal article" date="2021" name="Sci. Rep.">
        <title>The genome of the diatom Chaetoceros tenuissimus carries an ancient integrated fragment of an extant virus.</title>
        <authorList>
            <person name="Hongo Y."/>
            <person name="Kimura K."/>
            <person name="Takaki Y."/>
            <person name="Yoshida Y."/>
            <person name="Baba S."/>
            <person name="Kobayashi G."/>
            <person name="Nagasaki K."/>
            <person name="Hano T."/>
            <person name="Tomaru Y."/>
        </authorList>
    </citation>
    <scope>NUCLEOTIDE SEQUENCE [LARGE SCALE GENOMIC DNA]</scope>
    <source>
        <strain evidence="4 5">NIES-3715</strain>
    </source>
</reference>
<name>A0AAD3D521_9STRA</name>
<dbReference type="InterPro" id="IPR036770">
    <property type="entry name" value="Ankyrin_rpt-contain_sf"/>
</dbReference>
<dbReference type="Gene3D" id="1.25.40.20">
    <property type="entry name" value="Ankyrin repeat-containing domain"/>
    <property type="match status" value="1"/>
</dbReference>
<dbReference type="Proteomes" id="UP001054902">
    <property type="component" value="Unassembled WGS sequence"/>
</dbReference>
<evidence type="ECO:0000256" key="2">
    <source>
        <dbReference type="ARBA" id="ARBA00023043"/>
    </source>
</evidence>
<dbReference type="SMART" id="SM00248">
    <property type="entry name" value="ANK"/>
    <property type="match status" value="2"/>
</dbReference>
<sequence length="494" mass="55835">MIIRNEEYATTASADAEIPEAEQRMALKRSKSKRGKRRVSEIVCPHLLVRNTTNQTLDASEQEHARSNILRSGGSLPALLHSNSFKRNKSNDGFRNHNVTFQNQSSFGFLNSTSRPTLSRSNASFGRHNSYSYNRPSMRNEMFNIPQQQGMGNGNIPFANQTYESSTPQVGSMFASHFQRSASVLANSAGMAEQQLNAFLSQPQLAINPQSGSHVNPLLNSVLGVISEESKNGPPRTLDASKIEEKKEEKLVAKIKAHSSPSLKNARVELEKKTKKEATICNQKIFDETSQESSASTRIKFDPESHPQTTLVQLLQEAGYRATPRKAADMTDFFVQFTEEHIAAYDKEIVGALRSRNIPLLRELHKKGKLLHCANRFGESLVHMACRRGFIEVLRFLVEEGGVSLRVKDDFGRTPLHDACWHAEPNLEMMDYLITHEPDLLLVQDTRGHFPFTYARKNHWKQWNSFLLERKDKLRLKTFLEPIVSDDENSEVIG</sequence>
<evidence type="ECO:0000313" key="4">
    <source>
        <dbReference type="EMBL" id="GFH58047.1"/>
    </source>
</evidence>
<dbReference type="AlphaFoldDB" id="A0AAD3D521"/>
<dbReference type="SUPFAM" id="SSF48403">
    <property type="entry name" value="Ankyrin repeat"/>
    <property type="match status" value="1"/>
</dbReference>
<accession>A0AAD3D521</accession>
<dbReference type="PANTHER" id="PTHR24201">
    <property type="entry name" value="ANK_REP_REGION DOMAIN-CONTAINING PROTEIN"/>
    <property type="match status" value="1"/>
</dbReference>
<protein>
    <submittedName>
        <fullName evidence="4">Uncharacterized protein</fullName>
    </submittedName>
</protein>
<gene>
    <name evidence="4" type="ORF">CTEN210_14523</name>
</gene>
<keyword evidence="5" id="KW-1185">Reference proteome</keyword>
<keyword evidence="1" id="KW-0677">Repeat</keyword>
<evidence type="ECO:0000256" key="3">
    <source>
        <dbReference type="PROSITE-ProRule" id="PRU00023"/>
    </source>
</evidence>
<evidence type="ECO:0000256" key="1">
    <source>
        <dbReference type="ARBA" id="ARBA00022737"/>
    </source>
</evidence>
<feature type="repeat" description="ANK" evidence="3">
    <location>
        <begin position="377"/>
        <end position="401"/>
    </location>
</feature>
<dbReference type="PROSITE" id="PS50297">
    <property type="entry name" value="ANK_REP_REGION"/>
    <property type="match status" value="1"/>
</dbReference>
<comment type="caution">
    <text evidence="4">The sequence shown here is derived from an EMBL/GenBank/DDBJ whole genome shotgun (WGS) entry which is preliminary data.</text>
</comment>
<dbReference type="InterPro" id="IPR050776">
    <property type="entry name" value="Ank_Repeat/CDKN_Inhibitor"/>
</dbReference>
<proteinExistence type="predicted"/>
<evidence type="ECO:0000313" key="5">
    <source>
        <dbReference type="Proteomes" id="UP001054902"/>
    </source>
</evidence>
<dbReference type="EMBL" id="BLLK01000060">
    <property type="protein sequence ID" value="GFH58047.1"/>
    <property type="molecule type" value="Genomic_DNA"/>
</dbReference>
<organism evidence="4 5">
    <name type="scientific">Chaetoceros tenuissimus</name>
    <dbReference type="NCBI Taxonomy" id="426638"/>
    <lineage>
        <taxon>Eukaryota</taxon>
        <taxon>Sar</taxon>
        <taxon>Stramenopiles</taxon>
        <taxon>Ochrophyta</taxon>
        <taxon>Bacillariophyta</taxon>
        <taxon>Coscinodiscophyceae</taxon>
        <taxon>Chaetocerotophycidae</taxon>
        <taxon>Chaetocerotales</taxon>
        <taxon>Chaetocerotaceae</taxon>
        <taxon>Chaetoceros</taxon>
    </lineage>
</organism>
<dbReference type="InterPro" id="IPR002110">
    <property type="entry name" value="Ankyrin_rpt"/>
</dbReference>